<feature type="transmembrane region" description="Helical" evidence="1">
    <location>
        <begin position="514"/>
        <end position="537"/>
    </location>
</feature>
<keyword evidence="1" id="KW-1133">Transmembrane helix</keyword>
<feature type="chain" id="PRO_5046772243" evidence="2">
    <location>
        <begin position="20"/>
        <end position="610"/>
    </location>
</feature>
<proteinExistence type="predicted"/>
<dbReference type="EMBL" id="JARBJD010000135">
    <property type="protein sequence ID" value="KAK2950480.1"/>
    <property type="molecule type" value="Genomic_DNA"/>
</dbReference>
<gene>
    <name evidence="3" type="ORF">BLNAU_14598</name>
</gene>
<protein>
    <submittedName>
        <fullName evidence="3">Uncharacterized protein</fullName>
    </submittedName>
</protein>
<comment type="caution">
    <text evidence="3">The sequence shown here is derived from an EMBL/GenBank/DDBJ whole genome shotgun (WGS) entry which is preliminary data.</text>
</comment>
<evidence type="ECO:0000313" key="3">
    <source>
        <dbReference type="EMBL" id="KAK2950480.1"/>
    </source>
</evidence>
<dbReference type="Proteomes" id="UP001281761">
    <property type="component" value="Unassembled WGS sequence"/>
</dbReference>
<keyword evidence="2" id="KW-0732">Signal</keyword>
<accession>A0ABQ9XGD1</accession>
<feature type="signal peptide" evidence="2">
    <location>
        <begin position="1"/>
        <end position="19"/>
    </location>
</feature>
<evidence type="ECO:0000256" key="1">
    <source>
        <dbReference type="SAM" id="Phobius"/>
    </source>
</evidence>
<keyword evidence="4" id="KW-1185">Reference proteome</keyword>
<evidence type="ECO:0000313" key="4">
    <source>
        <dbReference type="Proteomes" id="UP001281761"/>
    </source>
</evidence>
<keyword evidence="1" id="KW-0472">Membrane</keyword>
<evidence type="ECO:0000256" key="2">
    <source>
        <dbReference type="SAM" id="SignalP"/>
    </source>
</evidence>
<sequence>MIFIFLIHSLSALFPKSAPCFVPLSDPLTVIDALCPSNQLPIFTPMTLRNSKSVGSYLNATYTVAESSSFLFDCLNSTLVASELTIDSEMNSLRLVLAEDSDITLSEVTIVMSRALEPLFVVTSTDLVLDWFSISIFDHRIVAHSLIYFPDSTDGTRITLSNFAMADWVHHGRGPVLCRLCDSIVLSTVKSDNISVKASILPSNDYCALRSPLNTHNDALSSTCSISGSSFSNCVDGVSGNIFGSRNCSIAASIGNTTLSDSACSFRSCSSTTDTSIRFTSCSAVTSSSATSGLFSSTNASLSFVDCSLASDASDASTACITIAGALSTLKLSSSTLSSKTNGLLVSSANLVQIDGETTLSSAAGSMLWICGAVSSAIVDEMKIVENARWGADCFLVMDTVPSSLLVSWSLFETNTTRRFSLTLSDTTFVSFPNSKEGFGMILHDSWLTWVNKSTFERTTTLGKKRKIVFVSRHENTTRSWLPRSSGQPSPSADFPFADLLPTIPKFKMDPANWIWIGILLGIYGFLAILFTAYLGVQCVYLDRTEDISHKTLESALAMAGLSIQKPHINEHPENDIRREVGQHISYSEISRHFEQANTCETNKEQHSTE</sequence>
<reference evidence="3 4" key="1">
    <citation type="journal article" date="2022" name="bioRxiv">
        <title>Genomics of Preaxostyla Flagellates Illuminates Evolutionary Transitions and the Path Towards Mitochondrial Loss.</title>
        <authorList>
            <person name="Novak L.V.F."/>
            <person name="Treitli S.C."/>
            <person name="Pyrih J."/>
            <person name="Halakuc P."/>
            <person name="Pipaliya S.V."/>
            <person name="Vacek V."/>
            <person name="Brzon O."/>
            <person name="Soukal P."/>
            <person name="Eme L."/>
            <person name="Dacks J.B."/>
            <person name="Karnkowska A."/>
            <person name="Elias M."/>
            <person name="Hampl V."/>
        </authorList>
    </citation>
    <scope>NUCLEOTIDE SEQUENCE [LARGE SCALE GENOMIC DNA]</scope>
    <source>
        <strain evidence="3">NAU3</strain>
        <tissue evidence="3">Gut</tissue>
    </source>
</reference>
<keyword evidence="1" id="KW-0812">Transmembrane</keyword>
<organism evidence="3 4">
    <name type="scientific">Blattamonas nauphoetae</name>
    <dbReference type="NCBI Taxonomy" id="2049346"/>
    <lineage>
        <taxon>Eukaryota</taxon>
        <taxon>Metamonada</taxon>
        <taxon>Preaxostyla</taxon>
        <taxon>Oxymonadida</taxon>
        <taxon>Blattamonas</taxon>
    </lineage>
</organism>
<name>A0ABQ9XGD1_9EUKA</name>